<dbReference type="Proteomes" id="UP000000305">
    <property type="component" value="Unassembled WGS sequence"/>
</dbReference>
<sequence>MLSIFVLVLLLGVLSLLAGRPLVYRTPPRLVTMASFYRWLSFIAESTTVAPMSHGYGGYQTATSLPNYTTYATTGYYTEAHNYYTDAPAYFTIEAHKYCTTKASEYYTTSHAAPASTPTLQNTTPPENRSTTRLRMLPQLTTPAFYTSLLHRGSQLCSSLLHRGPEYYSVPSYIPTTETAEYYAVPTYYTVAATSYYVDPNYYSEVPVYYTKIYAAPSYYTGAPVYCNTKESEYYTTTYAFPTYHTEAAKYSTAPSYHTIKAAEYLSVIP</sequence>
<keyword evidence="1" id="KW-0732">Signal</keyword>
<feature type="signal peptide" evidence="1">
    <location>
        <begin position="1"/>
        <end position="19"/>
    </location>
</feature>
<dbReference type="AlphaFoldDB" id="E9G5M5"/>
<dbReference type="PhylomeDB" id="E9G5M5"/>
<dbReference type="InParanoid" id="E9G5M5"/>
<evidence type="ECO:0000313" key="2">
    <source>
        <dbReference type="EMBL" id="EFX85229.1"/>
    </source>
</evidence>
<protein>
    <submittedName>
        <fullName evidence="2">Uncharacterized protein</fullName>
    </submittedName>
</protein>
<reference evidence="2 3" key="1">
    <citation type="journal article" date="2011" name="Science">
        <title>The ecoresponsive genome of Daphnia pulex.</title>
        <authorList>
            <person name="Colbourne J.K."/>
            <person name="Pfrender M.E."/>
            <person name="Gilbert D."/>
            <person name="Thomas W.K."/>
            <person name="Tucker A."/>
            <person name="Oakley T.H."/>
            <person name="Tokishita S."/>
            <person name="Aerts A."/>
            <person name="Arnold G.J."/>
            <person name="Basu M.K."/>
            <person name="Bauer D.J."/>
            <person name="Caceres C.E."/>
            <person name="Carmel L."/>
            <person name="Casola C."/>
            <person name="Choi J.H."/>
            <person name="Detter J.C."/>
            <person name="Dong Q."/>
            <person name="Dusheyko S."/>
            <person name="Eads B.D."/>
            <person name="Frohlich T."/>
            <person name="Geiler-Samerotte K.A."/>
            <person name="Gerlach D."/>
            <person name="Hatcher P."/>
            <person name="Jogdeo S."/>
            <person name="Krijgsveld J."/>
            <person name="Kriventseva E.V."/>
            <person name="Kultz D."/>
            <person name="Laforsch C."/>
            <person name="Lindquist E."/>
            <person name="Lopez J."/>
            <person name="Manak J.R."/>
            <person name="Muller J."/>
            <person name="Pangilinan J."/>
            <person name="Patwardhan R.P."/>
            <person name="Pitluck S."/>
            <person name="Pritham E.J."/>
            <person name="Rechtsteiner A."/>
            <person name="Rho M."/>
            <person name="Rogozin I.B."/>
            <person name="Sakarya O."/>
            <person name="Salamov A."/>
            <person name="Schaack S."/>
            <person name="Shapiro H."/>
            <person name="Shiga Y."/>
            <person name="Skalitzky C."/>
            <person name="Smith Z."/>
            <person name="Souvorov A."/>
            <person name="Sung W."/>
            <person name="Tang Z."/>
            <person name="Tsuchiya D."/>
            <person name="Tu H."/>
            <person name="Vos H."/>
            <person name="Wang M."/>
            <person name="Wolf Y.I."/>
            <person name="Yamagata H."/>
            <person name="Yamada T."/>
            <person name="Ye Y."/>
            <person name="Shaw J.R."/>
            <person name="Andrews J."/>
            <person name="Crease T.J."/>
            <person name="Tang H."/>
            <person name="Lucas S.M."/>
            <person name="Robertson H.M."/>
            <person name="Bork P."/>
            <person name="Koonin E.V."/>
            <person name="Zdobnov E.M."/>
            <person name="Grigoriev I.V."/>
            <person name="Lynch M."/>
            <person name="Boore J.L."/>
        </authorList>
    </citation>
    <scope>NUCLEOTIDE SEQUENCE [LARGE SCALE GENOMIC DNA]</scope>
</reference>
<dbReference type="HOGENOM" id="CLU_1012858_0_0_1"/>
<dbReference type="EMBL" id="GL732532">
    <property type="protein sequence ID" value="EFX85229.1"/>
    <property type="molecule type" value="Genomic_DNA"/>
</dbReference>
<accession>E9G5M5</accession>
<proteinExistence type="predicted"/>
<organism evidence="2 3">
    <name type="scientific">Daphnia pulex</name>
    <name type="common">Water flea</name>
    <dbReference type="NCBI Taxonomy" id="6669"/>
    <lineage>
        <taxon>Eukaryota</taxon>
        <taxon>Metazoa</taxon>
        <taxon>Ecdysozoa</taxon>
        <taxon>Arthropoda</taxon>
        <taxon>Crustacea</taxon>
        <taxon>Branchiopoda</taxon>
        <taxon>Diplostraca</taxon>
        <taxon>Cladocera</taxon>
        <taxon>Anomopoda</taxon>
        <taxon>Daphniidae</taxon>
        <taxon>Daphnia</taxon>
    </lineage>
</organism>
<evidence type="ECO:0000313" key="3">
    <source>
        <dbReference type="Proteomes" id="UP000000305"/>
    </source>
</evidence>
<feature type="chain" id="PRO_5003240907" evidence="1">
    <location>
        <begin position="20"/>
        <end position="270"/>
    </location>
</feature>
<dbReference type="PANTHER" id="PTHR23263:SF124">
    <property type="entry name" value="SMALL PROLINE-RICH PROTEIN 3"/>
    <property type="match status" value="1"/>
</dbReference>
<keyword evidence="3" id="KW-1185">Reference proteome</keyword>
<dbReference type="PANTHER" id="PTHR23263">
    <property type="entry name" value="SMALL PROLINE-RICH PROTEIN"/>
    <property type="match status" value="1"/>
</dbReference>
<gene>
    <name evidence="2" type="ORF">DAPPUDRAFT_237697</name>
</gene>
<dbReference type="OrthoDB" id="10497065at2759"/>
<name>E9G5M5_DAPPU</name>
<dbReference type="KEGG" id="dpx:DAPPUDRAFT_237697"/>
<evidence type="ECO:0000256" key="1">
    <source>
        <dbReference type="SAM" id="SignalP"/>
    </source>
</evidence>